<reference evidence="2 3" key="1">
    <citation type="submission" date="2019-11" db="EMBL/GenBank/DDBJ databases">
        <title>Pedobacter sp. HMF7056 Genome sequencing and assembly.</title>
        <authorList>
            <person name="Kang H."/>
            <person name="Kim H."/>
            <person name="Joh K."/>
        </authorList>
    </citation>
    <scope>NUCLEOTIDE SEQUENCE [LARGE SCALE GENOMIC DNA]</scope>
    <source>
        <strain evidence="2 3">HMF7056</strain>
    </source>
</reference>
<proteinExistence type="predicted"/>
<dbReference type="AlphaFoldDB" id="A0A7K1XV11"/>
<keyword evidence="3" id="KW-1185">Reference proteome</keyword>
<evidence type="ECO:0000313" key="3">
    <source>
        <dbReference type="Proteomes" id="UP000451233"/>
    </source>
</evidence>
<dbReference type="Gene3D" id="1.20.120.450">
    <property type="entry name" value="dinb family like domain"/>
    <property type="match status" value="1"/>
</dbReference>
<dbReference type="SUPFAM" id="SSF109854">
    <property type="entry name" value="DinB/YfiT-like putative metalloenzymes"/>
    <property type="match status" value="1"/>
</dbReference>
<name>A0A7K1XV11_9SPHI</name>
<accession>A0A7K1XV11</accession>
<gene>
    <name evidence="2" type="ORF">GS398_05895</name>
</gene>
<dbReference type="Proteomes" id="UP000451233">
    <property type="component" value="Unassembled WGS sequence"/>
</dbReference>
<dbReference type="RefSeq" id="WP_160905769.1">
    <property type="nucleotide sequence ID" value="NZ_WVHS01000001.1"/>
</dbReference>
<sequence>MNILPHLSRHLLEVSNGGNWTEVDLAATLQNLDYREASTVTAASPNTIAALVHHLTYWNRVMKQRLAGIDVLVPEINGFDVPAINNDRDWAALAADYFLSARELADAILQADEERLWDPIVPGRPSSVYKSLQGTVEHIHYHLGQLMILKKLIKS</sequence>
<evidence type="ECO:0000313" key="2">
    <source>
        <dbReference type="EMBL" id="MXV14822.1"/>
    </source>
</evidence>
<dbReference type="EMBL" id="WVHS01000001">
    <property type="protein sequence ID" value="MXV14822.1"/>
    <property type="molecule type" value="Genomic_DNA"/>
</dbReference>
<dbReference type="Pfam" id="PF12867">
    <property type="entry name" value="DinB_2"/>
    <property type="match status" value="1"/>
</dbReference>
<organism evidence="2 3">
    <name type="scientific">Hufsiella ginkgonis</name>
    <dbReference type="NCBI Taxonomy" id="2695274"/>
    <lineage>
        <taxon>Bacteria</taxon>
        <taxon>Pseudomonadati</taxon>
        <taxon>Bacteroidota</taxon>
        <taxon>Sphingobacteriia</taxon>
        <taxon>Sphingobacteriales</taxon>
        <taxon>Sphingobacteriaceae</taxon>
        <taxon>Hufsiella</taxon>
    </lineage>
</organism>
<evidence type="ECO:0000259" key="1">
    <source>
        <dbReference type="Pfam" id="PF12867"/>
    </source>
</evidence>
<protein>
    <submittedName>
        <fullName evidence="2">DUF664 domain-containing protein</fullName>
    </submittedName>
</protein>
<comment type="caution">
    <text evidence="2">The sequence shown here is derived from an EMBL/GenBank/DDBJ whole genome shotgun (WGS) entry which is preliminary data.</text>
</comment>
<dbReference type="InterPro" id="IPR024775">
    <property type="entry name" value="DinB-like"/>
</dbReference>
<feature type="domain" description="DinB-like" evidence="1">
    <location>
        <begin position="22"/>
        <end position="145"/>
    </location>
</feature>
<dbReference type="InterPro" id="IPR034660">
    <property type="entry name" value="DinB/YfiT-like"/>
</dbReference>